<keyword evidence="3" id="KW-1185">Reference proteome</keyword>
<gene>
    <name evidence="2" type="ORF">LEMA_P119250.1</name>
</gene>
<dbReference type="HOGENOM" id="CLU_307966_0_0_1"/>
<evidence type="ECO:0000313" key="3">
    <source>
        <dbReference type="Proteomes" id="UP000002668"/>
    </source>
</evidence>
<feature type="compositionally biased region" description="Pro residues" evidence="1">
    <location>
        <begin position="66"/>
        <end position="75"/>
    </location>
</feature>
<dbReference type="EMBL" id="FP929124">
    <property type="protein sequence ID" value="CBX90038.1"/>
    <property type="molecule type" value="Genomic_DNA"/>
</dbReference>
<protein>
    <submittedName>
        <fullName evidence="2">Predicted protein</fullName>
    </submittedName>
</protein>
<dbReference type="GeneID" id="13291199"/>
<feature type="region of interest" description="Disordered" evidence="1">
    <location>
        <begin position="56"/>
        <end position="164"/>
    </location>
</feature>
<name>E4ZT96_LEPMJ</name>
<feature type="compositionally biased region" description="Polar residues" evidence="1">
    <location>
        <begin position="496"/>
        <end position="512"/>
    </location>
</feature>
<evidence type="ECO:0000313" key="2">
    <source>
        <dbReference type="EMBL" id="CBX90038.1"/>
    </source>
</evidence>
<dbReference type="Proteomes" id="UP000002668">
    <property type="component" value="Genome"/>
</dbReference>
<feature type="compositionally biased region" description="Basic and acidic residues" evidence="1">
    <location>
        <begin position="102"/>
        <end position="112"/>
    </location>
</feature>
<feature type="region of interest" description="Disordered" evidence="1">
    <location>
        <begin position="496"/>
        <end position="522"/>
    </location>
</feature>
<evidence type="ECO:0000256" key="1">
    <source>
        <dbReference type="SAM" id="MobiDB-lite"/>
    </source>
</evidence>
<dbReference type="AlphaFoldDB" id="E4ZT96"/>
<sequence>MLRDLICSRFAILSPHAIAIVPRPPWIRGSCSCSCVGACLQRVRGKVVVVQVVSRRRGPGHAPAPAKHPAPPKPPQAQRAAHDAQHRKHTHGLYQQHGTAEQGKRGGDDKGPVDGFSAGSRVNDVGEGACVYDEHNRGGHEGGQGDHGAQRGASRPAGETIGTARASTVVAAKSRPAADMADDMTDGVVAVDKAADGVCGLVRVHCAAPLLRLGFILLVAREAVPLTLPTARQCRSPSTRSSSRCCTCFRGGQKPSECDENVEPSSKLVVFVVCGQANTTNFTPEALHHHRVSLDPLSLFIPLCHSSQPCLGAFGSSCIFPFDLHLSPACLVSLGQFRFHCDATRCTLPHSQTGAANGGRNTCISASFNSILPSRAAIVHTIVSMSKRTFPDAGECSSCSDRSKRPMPSTAFHNDNATASIYSPSPVIGLFASPAPTCWSPLSFTCGLSWPHFMGYQMQMPMQHQAFAYPLHAFQTPFGFESSIFTSLHPATNLEPNSGQMEDVSSCSQSTDAAPPGSALAHETGQYCDDNSSFWNMDDFSPSPLASYDSSSWQDIDLRSHSNNPGLSNTSLILDTSFPALETPLATGNQVFDNISSAINTIACPRLGNSPPLHHGAPSTQLVDFHHFDSNNGIVVAPALGQASSEASILSTASTPHGERATSPPEGSTTQWYRRFFGYDYSLDIETVQFISQRALTIFASLANPSDPTPVMYAKYVAFMMKLKCTDVVSIVVSLVMHLFFYVADDVDACLWAAKSRMLARSKTRRRIKRESELFDALQDHLPPGLSYKEFVANMKKWRKVGSQYAFLARRLSLGALVLARNLLLPQSMWGCAQGNDRHSASENALCYLEEIGLPEMARGVKSEELMHSLLWAVFGKFEEFGAVESGRVLDESIKEYVSVLDGTYMSIVTTEQQELQGYQGVQAGWRRWPFNLQKTVALVVNSKLVMMQMFGGMFGGMK</sequence>
<organism evidence="3">
    <name type="scientific">Leptosphaeria maculans (strain JN3 / isolate v23.1.3 / race Av1-4-5-6-7-8)</name>
    <name type="common">Blackleg fungus</name>
    <name type="synonym">Phoma lingam</name>
    <dbReference type="NCBI Taxonomy" id="985895"/>
    <lineage>
        <taxon>Eukaryota</taxon>
        <taxon>Fungi</taxon>
        <taxon>Dikarya</taxon>
        <taxon>Ascomycota</taxon>
        <taxon>Pezizomycotina</taxon>
        <taxon>Dothideomycetes</taxon>
        <taxon>Pleosporomycetidae</taxon>
        <taxon>Pleosporales</taxon>
        <taxon>Pleosporineae</taxon>
        <taxon>Leptosphaeriaceae</taxon>
        <taxon>Plenodomus</taxon>
        <taxon>Plenodomus lingam/Leptosphaeria maculans species complex</taxon>
    </lineage>
</organism>
<dbReference type="InParanoid" id="E4ZT96"/>
<proteinExistence type="predicted"/>
<feature type="compositionally biased region" description="Basic and acidic residues" evidence="1">
    <location>
        <begin position="132"/>
        <end position="144"/>
    </location>
</feature>
<dbReference type="VEuPathDB" id="FungiDB:LEMA_P119250.1"/>
<reference evidence="3" key="1">
    <citation type="journal article" date="2011" name="Nat. Commun.">
        <title>Effector diversification within compartments of the Leptosphaeria maculans genome affected by Repeat-Induced Point mutations.</title>
        <authorList>
            <person name="Rouxel T."/>
            <person name="Grandaubert J."/>
            <person name="Hane J.K."/>
            <person name="Hoede C."/>
            <person name="van de Wouw A.P."/>
            <person name="Couloux A."/>
            <person name="Dominguez V."/>
            <person name="Anthouard V."/>
            <person name="Bally P."/>
            <person name="Bourras S."/>
            <person name="Cozijnsen A.J."/>
            <person name="Ciuffetti L.M."/>
            <person name="Degrave A."/>
            <person name="Dilmaghani A."/>
            <person name="Duret L."/>
            <person name="Fudal I."/>
            <person name="Goodwin S.B."/>
            <person name="Gout L."/>
            <person name="Glaser N."/>
            <person name="Linglin J."/>
            <person name="Kema G.H.J."/>
            <person name="Lapalu N."/>
            <person name="Lawrence C.B."/>
            <person name="May K."/>
            <person name="Meyer M."/>
            <person name="Ollivier B."/>
            <person name="Poulain J."/>
            <person name="Schoch C.L."/>
            <person name="Simon A."/>
            <person name="Spatafora J.W."/>
            <person name="Stachowiak A."/>
            <person name="Turgeon B.G."/>
            <person name="Tyler B.M."/>
            <person name="Vincent D."/>
            <person name="Weissenbach J."/>
            <person name="Amselem J."/>
            <person name="Quesneville H."/>
            <person name="Oliver R.P."/>
            <person name="Wincker P."/>
            <person name="Balesdent M.-H."/>
            <person name="Howlett B.J."/>
        </authorList>
    </citation>
    <scope>NUCLEOTIDE SEQUENCE [LARGE SCALE GENOMIC DNA]</scope>
    <source>
        <strain evidence="3">JN3 / isolate v23.1.3 / race Av1-4-5-6-7-8</strain>
    </source>
</reference>
<dbReference type="OrthoDB" id="3663031at2759"/>
<accession>E4ZT96</accession>